<accession>A0ACD5X2N5</accession>
<proteinExistence type="predicted"/>
<evidence type="ECO:0000313" key="1">
    <source>
        <dbReference type="EnsemblPlants" id="AVESA.00010b.r2.4DG0717240.1.CDS"/>
    </source>
</evidence>
<evidence type="ECO:0000313" key="2">
    <source>
        <dbReference type="Proteomes" id="UP001732700"/>
    </source>
</evidence>
<reference evidence="1" key="2">
    <citation type="submission" date="2025-09" db="UniProtKB">
        <authorList>
            <consortium name="EnsemblPlants"/>
        </authorList>
    </citation>
    <scope>IDENTIFICATION</scope>
</reference>
<dbReference type="EnsemblPlants" id="AVESA.00010b.r2.4DG0717240.1">
    <property type="protein sequence ID" value="AVESA.00010b.r2.4DG0717240.1.CDS"/>
    <property type="gene ID" value="AVESA.00010b.r2.4DG0717240"/>
</dbReference>
<protein>
    <submittedName>
        <fullName evidence="1">Uncharacterized protein</fullName>
    </submittedName>
</protein>
<reference evidence="1" key="1">
    <citation type="submission" date="2021-05" db="EMBL/GenBank/DDBJ databases">
        <authorList>
            <person name="Scholz U."/>
            <person name="Mascher M."/>
            <person name="Fiebig A."/>
        </authorList>
    </citation>
    <scope>NUCLEOTIDE SEQUENCE [LARGE SCALE GENOMIC DNA]</scope>
</reference>
<keyword evidence="2" id="KW-1185">Reference proteome</keyword>
<dbReference type="Proteomes" id="UP001732700">
    <property type="component" value="Chromosome 4D"/>
</dbReference>
<name>A0ACD5X2N5_AVESA</name>
<sequence>MVFQERVKLYWPSSEASPPSLPPILFPTLALTSPERSLSVNATVAAARSVLAACLQGLPPFTLLQLFLPPAALSSGSAPRRTGEQSLGLVGFSPSVSGGKKKLEVAMPKMFGFSRRRIKLGRLKGHLHDHFHGSRSPARPTKRPSHPNEEELVAASVSGRADDLAWRCSSDTFDLNDRAFENSENWAVLSTEGDKPSPRFDHAAAMVGSKMIVFGGDSGHHLLDDTKILSLDKLTWDSVASKVRVSPGGRSPKFRPCKGHCLVPWGKNVILVGGKSEPPFDRISVWTFNSETEIWTHMEAKGNIPVARSGHTVTRAGAVLILFGGEDTKGKKLHDLHMFDLKSLTWLPLNYKGAGPSPRSNHVAALYDDRILLIFGGQSKSKTLNDVHALDFETMVWSRVKTHGHHPSPRAGCCGALCGTKWFIAGGGSKKRRHPETWVFDVLESKWSVCVVPPSSSITTKKGFSMVPLYYRDKIVLISFGGNKKEPSDKVEVLVVLQNELGFSWRSAPDAEPLMYDDSPPSSKELADHLNNCDPLYSNSVARRSLATTAESSSGRKSLPDSLLHNNSNMGSSSLRRQFRQEEECSLAQKLQKPIDDDKYKDVDNCSELPSFGNQKQRSDTYHSPEADAKAKRLGRSSSDINHQHDSKIANLVRRNMALEEKLSAAMASKDEAEKNLSLVIDSKEELEKRLAERDREVETLKEKVIGLELAQEDSNSASNTVHADNVRLEREVAFLKAVMDENQKELHSTRGVLAGERARAFQLQVEVFHLKQRLQTMDGRSPTPRKPQNLL</sequence>
<organism evidence="1 2">
    <name type="scientific">Avena sativa</name>
    <name type="common">Oat</name>
    <dbReference type="NCBI Taxonomy" id="4498"/>
    <lineage>
        <taxon>Eukaryota</taxon>
        <taxon>Viridiplantae</taxon>
        <taxon>Streptophyta</taxon>
        <taxon>Embryophyta</taxon>
        <taxon>Tracheophyta</taxon>
        <taxon>Spermatophyta</taxon>
        <taxon>Magnoliopsida</taxon>
        <taxon>Liliopsida</taxon>
        <taxon>Poales</taxon>
        <taxon>Poaceae</taxon>
        <taxon>BOP clade</taxon>
        <taxon>Pooideae</taxon>
        <taxon>Poodae</taxon>
        <taxon>Poeae</taxon>
        <taxon>Poeae Chloroplast Group 1 (Aveneae type)</taxon>
        <taxon>Aveninae</taxon>
        <taxon>Avena</taxon>
    </lineage>
</organism>